<feature type="compositionally biased region" description="Low complexity" evidence="1">
    <location>
        <begin position="589"/>
        <end position="600"/>
    </location>
</feature>
<dbReference type="RefSeq" id="XP_028278009.1">
    <property type="nucleotide sequence ID" value="XM_028422208.1"/>
</dbReference>
<sequence length="1145" mass="123752">MGRRAADLTTPVPVLGVPALVGVRGWKTTGGDRSGGTLLQTLGLHCSVGVQTSPGIRRPPTQLTDTLSDSVTQTSDSYITKETDYKEVVLLTKGDKEKRAILKQKSGESKTKKEVTFKALGGEASKDVACCQRNSGGNYCYARAIKTNPHIALNAPNGRPKLKPATRYTNGSVVDSEAIGGISIDNGDAEPVKSATSCERDQGHYADQCGKAQPLSPARPFGVSQKICNLCGGRQSITTRAVTLGEKSTAAASAATASADGFLGEKPLKTALTALSTAEKHLQPSQQISESLTKTDKRTQITVHPQILYLNEEIRFRKTPHPACPVHSKGNLSHTHLASDATPTVHAKTTTVTATIETDSRKIQRPTSLTLTPQMATATKPNNPHSHTYPKLIKTTQLSSIQHNISQNVCVSVHAAPENTLPPPSHLYTLATGPGNISTQNATTTISSPLMSNASTASKTNAQHETVQSMHTGQISIGTNTTNSPLMIPKRLTLSLADKASEPIHRSESSANLMQTSASPDPHKPKETLSSSTVRTSPRKMTFTETLLRFSAFANPPQTTPHSLMSAAVSQSILKHEANSDQMSDQNVSTSSLHMSSSASKPLDSKTRLPTSTTPSLTLTCKGTLYKNIALRNTTFNLKESASTKGSLLSALKEKQKNVTVSSTFLQSTDTTRVLSCNEALDTDKHHHRKETDIRTQTSNESGVCGVVPNQENNSRTPPHTISEPQHVSDHFSRGSDATTHNPKSTAHPNEDLSSDKRKFNDNLINELAVHESKDHKNSDPSQVTNLQNYISLIKSSSSCLQGCINTEQQSIAHYQGYTETEHEGHCAARPPVKTAQQTDSNTQQFPLGTSSRHANIKLKSEGDKQTHPNYPAFPVTAQTNGEPIISSTHVKTMAETSLQQNLDFDVSLQPQAHTSPELSFTDAAPSLSEAELNTHTGPDCNSILPSSTMHLASRPLLRSNKLEGIVRPATKFSPAPPQPGSEDTSLAHSHPADAALLLPPSPQCCKSAALQQRLETVEASLAANKDRITTLLNIIHDLETCHTPTSGRRCYQTGQDLKNCSTCQKTACIVYSVEYDFRQQERRFLEVLNCSISGTNTYSVPVSQPINFSLLRSVVIKNLTKTKVKSKKLCKTLLKWLPRKIQQV</sequence>
<dbReference type="InterPro" id="IPR029337">
    <property type="entry name" value="INSYN2"/>
</dbReference>
<feature type="compositionally biased region" description="Polar residues" evidence="1">
    <location>
        <begin position="509"/>
        <end position="519"/>
    </location>
</feature>
<dbReference type="GeneID" id="114446558"/>
<dbReference type="PANTHER" id="PTHR28682:SF2">
    <property type="entry name" value="PROTEIN INSYN2B"/>
    <property type="match status" value="1"/>
</dbReference>
<evidence type="ECO:0000256" key="1">
    <source>
        <dbReference type="SAM" id="MobiDB-lite"/>
    </source>
</evidence>
<dbReference type="Pfam" id="PF15265">
    <property type="entry name" value="FAM196"/>
    <property type="match status" value="1"/>
</dbReference>
<feature type="region of interest" description="Disordered" evidence="1">
    <location>
        <begin position="685"/>
        <end position="757"/>
    </location>
</feature>
<feature type="region of interest" description="Disordered" evidence="1">
    <location>
        <begin position="969"/>
        <end position="988"/>
    </location>
</feature>
<evidence type="ECO:0000313" key="3">
    <source>
        <dbReference type="RefSeq" id="XP_028278009.1"/>
    </source>
</evidence>
<reference evidence="3" key="1">
    <citation type="submission" date="2025-08" db="UniProtKB">
        <authorList>
            <consortium name="RefSeq"/>
        </authorList>
    </citation>
    <scope>IDENTIFICATION</scope>
</reference>
<name>A0A6P7JM48_9TELE</name>
<evidence type="ECO:0000313" key="2">
    <source>
        <dbReference type="Proteomes" id="UP000515145"/>
    </source>
</evidence>
<keyword evidence="2" id="KW-1185">Reference proteome</keyword>
<feature type="compositionally biased region" description="Basic and acidic residues" evidence="1">
    <location>
        <begin position="685"/>
        <end position="694"/>
    </location>
</feature>
<dbReference type="InParanoid" id="A0A6P7JM48"/>
<dbReference type="Proteomes" id="UP000515145">
    <property type="component" value="Chromosome 14"/>
</dbReference>
<feature type="compositionally biased region" description="Polar residues" evidence="1">
    <location>
        <begin position="710"/>
        <end position="726"/>
    </location>
</feature>
<accession>A0A6P7JM48</accession>
<feature type="region of interest" description="Disordered" evidence="1">
    <location>
        <begin position="577"/>
        <end position="614"/>
    </location>
</feature>
<protein>
    <submittedName>
        <fullName evidence="3">Mucin-5AC</fullName>
    </submittedName>
</protein>
<dbReference type="PANTHER" id="PTHR28682">
    <property type="entry name" value="INHIBITORY SYNAPTIC FACTOR 2A-RELATED"/>
    <property type="match status" value="1"/>
</dbReference>
<feature type="compositionally biased region" description="Polar residues" evidence="1">
    <location>
        <begin position="736"/>
        <end position="748"/>
    </location>
</feature>
<dbReference type="OrthoDB" id="8924994at2759"/>
<proteinExistence type="predicted"/>
<dbReference type="AlphaFoldDB" id="A0A6P7JM48"/>
<gene>
    <name evidence="3" type="primary">LOC114446558</name>
</gene>
<organism evidence="2 3">
    <name type="scientific">Parambassis ranga</name>
    <name type="common">Indian glassy fish</name>
    <dbReference type="NCBI Taxonomy" id="210632"/>
    <lineage>
        <taxon>Eukaryota</taxon>
        <taxon>Metazoa</taxon>
        <taxon>Chordata</taxon>
        <taxon>Craniata</taxon>
        <taxon>Vertebrata</taxon>
        <taxon>Euteleostomi</taxon>
        <taxon>Actinopterygii</taxon>
        <taxon>Neopterygii</taxon>
        <taxon>Teleostei</taxon>
        <taxon>Neoteleostei</taxon>
        <taxon>Acanthomorphata</taxon>
        <taxon>Ovalentaria</taxon>
        <taxon>Ambassidae</taxon>
        <taxon>Parambassis</taxon>
    </lineage>
</organism>
<feature type="region of interest" description="Disordered" evidence="1">
    <location>
        <begin position="500"/>
        <end position="538"/>
    </location>
</feature>